<organism evidence="1 2">
    <name type="scientific">Pluteus cervinus</name>
    <dbReference type="NCBI Taxonomy" id="181527"/>
    <lineage>
        <taxon>Eukaryota</taxon>
        <taxon>Fungi</taxon>
        <taxon>Dikarya</taxon>
        <taxon>Basidiomycota</taxon>
        <taxon>Agaricomycotina</taxon>
        <taxon>Agaricomycetes</taxon>
        <taxon>Agaricomycetidae</taxon>
        <taxon>Agaricales</taxon>
        <taxon>Pluteineae</taxon>
        <taxon>Pluteaceae</taxon>
        <taxon>Pluteus</taxon>
    </lineage>
</organism>
<name>A0ACD3AUF6_9AGAR</name>
<sequence>MSTPTINSSVSLTASIQSRISNLIEANNEESFNEAFDALYAPTLSNISYNGAVISRDAYKQELGALYSIGTGSRASAAVTFQEVFEVVGGSDNSGDSIAIFFTVIINRKFLIRAAPAQTKVSTSLNAQVTNETGSDLGRISTVNHIALAAPVPVNLLPTLGSNA</sequence>
<protein>
    <submittedName>
        <fullName evidence="1">Uncharacterized protein</fullName>
    </submittedName>
</protein>
<proteinExistence type="predicted"/>
<evidence type="ECO:0000313" key="2">
    <source>
        <dbReference type="Proteomes" id="UP000308600"/>
    </source>
</evidence>
<dbReference type="Proteomes" id="UP000308600">
    <property type="component" value="Unassembled WGS sequence"/>
</dbReference>
<gene>
    <name evidence="1" type="ORF">BDN72DRAFT_840932</name>
</gene>
<reference evidence="1 2" key="1">
    <citation type="journal article" date="2019" name="Nat. Ecol. Evol.">
        <title>Megaphylogeny resolves global patterns of mushroom evolution.</title>
        <authorList>
            <person name="Varga T."/>
            <person name="Krizsan K."/>
            <person name="Foldi C."/>
            <person name="Dima B."/>
            <person name="Sanchez-Garcia M."/>
            <person name="Sanchez-Ramirez S."/>
            <person name="Szollosi G.J."/>
            <person name="Szarkandi J.G."/>
            <person name="Papp V."/>
            <person name="Albert L."/>
            <person name="Andreopoulos W."/>
            <person name="Angelini C."/>
            <person name="Antonin V."/>
            <person name="Barry K.W."/>
            <person name="Bougher N.L."/>
            <person name="Buchanan P."/>
            <person name="Buyck B."/>
            <person name="Bense V."/>
            <person name="Catcheside P."/>
            <person name="Chovatia M."/>
            <person name="Cooper J."/>
            <person name="Damon W."/>
            <person name="Desjardin D."/>
            <person name="Finy P."/>
            <person name="Geml J."/>
            <person name="Haridas S."/>
            <person name="Hughes K."/>
            <person name="Justo A."/>
            <person name="Karasinski D."/>
            <person name="Kautmanova I."/>
            <person name="Kiss B."/>
            <person name="Kocsube S."/>
            <person name="Kotiranta H."/>
            <person name="LaButti K.M."/>
            <person name="Lechner B.E."/>
            <person name="Liimatainen K."/>
            <person name="Lipzen A."/>
            <person name="Lukacs Z."/>
            <person name="Mihaltcheva S."/>
            <person name="Morgado L.N."/>
            <person name="Niskanen T."/>
            <person name="Noordeloos M.E."/>
            <person name="Ohm R.A."/>
            <person name="Ortiz-Santana B."/>
            <person name="Ovrebo C."/>
            <person name="Racz N."/>
            <person name="Riley R."/>
            <person name="Savchenko A."/>
            <person name="Shiryaev A."/>
            <person name="Soop K."/>
            <person name="Spirin V."/>
            <person name="Szebenyi C."/>
            <person name="Tomsovsky M."/>
            <person name="Tulloss R.E."/>
            <person name="Uehling J."/>
            <person name="Grigoriev I.V."/>
            <person name="Vagvolgyi C."/>
            <person name="Papp T."/>
            <person name="Martin F.M."/>
            <person name="Miettinen O."/>
            <person name="Hibbett D.S."/>
            <person name="Nagy L.G."/>
        </authorList>
    </citation>
    <scope>NUCLEOTIDE SEQUENCE [LARGE SCALE GENOMIC DNA]</scope>
    <source>
        <strain evidence="1 2">NL-1719</strain>
    </source>
</reference>
<accession>A0ACD3AUF6</accession>
<dbReference type="EMBL" id="ML208335">
    <property type="protein sequence ID" value="TFK69212.1"/>
    <property type="molecule type" value="Genomic_DNA"/>
</dbReference>
<keyword evidence="2" id="KW-1185">Reference proteome</keyword>
<evidence type="ECO:0000313" key="1">
    <source>
        <dbReference type="EMBL" id="TFK69212.1"/>
    </source>
</evidence>